<reference evidence="4 5" key="1">
    <citation type="submission" date="2022-06" db="EMBL/GenBank/DDBJ databases">
        <title>Leptospira isolates from biofilms formed at urban environments.</title>
        <authorList>
            <person name="Ribeiro P.S."/>
            <person name="Sousa T."/>
            <person name="Carvalho N."/>
            <person name="Aburjaile F."/>
            <person name="Neves F."/>
            <person name="Oliveira D."/>
            <person name="Blanco L."/>
            <person name="Lima J."/>
            <person name="Costa F."/>
            <person name="Brenig B."/>
            <person name="Soares S."/>
            <person name="Ramos R."/>
            <person name="Goes-Neto A."/>
            <person name="Matiuzzi M."/>
            <person name="Azevedo V."/>
            <person name="Ristow P."/>
        </authorList>
    </citation>
    <scope>NUCLEOTIDE SEQUENCE [LARGE SCALE GENOMIC DNA]</scope>
    <source>
        <strain evidence="4 5">VSF14</strain>
    </source>
</reference>
<feature type="domain" description="Leucine-binding protein" evidence="3">
    <location>
        <begin position="1"/>
        <end position="58"/>
    </location>
</feature>
<dbReference type="Gene3D" id="3.40.50.2300">
    <property type="match status" value="1"/>
</dbReference>
<dbReference type="Proteomes" id="UP001208794">
    <property type="component" value="Unassembled WGS sequence"/>
</dbReference>
<comment type="similarity">
    <text evidence="1">Belongs to the leucine-binding protein family.</text>
</comment>
<evidence type="ECO:0000259" key="3">
    <source>
        <dbReference type="Pfam" id="PF13458"/>
    </source>
</evidence>
<dbReference type="SUPFAM" id="SSF53822">
    <property type="entry name" value="Periplasmic binding protein-like I"/>
    <property type="match status" value="1"/>
</dbReference>
<dbReference type="InterPro" id="IPR028081">
    <property type="entry name" value="Leu-bd"/>
</dbReference>
<gene>
    <name evidence="4" type="ORF">ND855_18810</name>
</gene>
<dbReference type="RefSeq" id="WP_265359745.1">
    <property type="nucleotide sequence ID" value="NZ_JAMQPR010000005.1"/>
</dbReference>
<evidence type="ECO:0000313" key="5">
    <source>
        <dbReference type="Proteomes" id="UP001208794"/>
    </source>
</evidence>
<evidence type="ECO:0000256" key="1">
    <source>
        <dbReference type="ARBA" id="ARBA00010062"/>
    </source>
</evidence>
<comment type="caution">
    <text evidence="4">The sequence shown here is derived from an EMBL/GenBank/DDBJ whole genome shotgun (WGS) entry which is preliminary data.</text>
</comment>
<evidence type="ECO:0000313" key="4">
    <source>
        <dbReference type="EMBL" id="MCW7506193.1"/>
    </source>
</evidence>
<sequence length="83" mass="8844">MVAASGYSAMTVAIEGLKKAGSTDGKAVRDAIRGNSFETAIGKLSFNSLGEVKKAVQVQVVKDANFHRYGVIDDLQFLTPPEK</sequence>
<protein>
    <recommendedName>
        <fullName evidence="3">Leucine-binding protein domain-containing protein</fullName>
    </recommendedName>
</protein>
<proteinExistence type="inferred from homology"/>
<keyword evidence="5" id="KW-1185">Reference proteome</keyword>
<dbReference type="EMBL" id="JAMQPR010000005">
    <property type="protein sequence ID" value="MCW7506193.1"/>
    <property type="molecule type" value="Genomic_DNA"/>
</dbReference>
<dbReference type="Pfam" id="PF13458">
    <property type="entry name" value="Peripla_BP_6"/>
    <property type="match status" value="1"/>
</dbReference>
<organism evidence="4 5">
    <name type="scientific">Leptospira paudalimensis</name>
    <dbReference type="NCBI Taxonomy" id="2950024"/>
    <lineage>
        <taxon>Bacteria</taxon>
        <taxon>Pseudomonadati</taxon>
        <taxon>Spirochaetota</taxon>
        <taxon>Spirochaetia</taxon>
        <taxon>Leptospirales</taxon>
        <taxon>Leptospiraceae</taxon>
        <taxon>Leptospira</taxon>
    </lineage>
</organism>
<evidence type="ECO:0000256" key="2">
    <source>
        <dbReference type="ARBA" id="ARBA00022729"/>
    </source>
</evidence>
<accession>A0ABT3MCU2</accession>
<name>A0ABT3MCU2_9LEPT</name>
<dbReference type="InterPro" id="IPR028082">
    <property type="entry name" value="Peripla_BP_I"/>
</dbReference>
<feature type="non-terminal residue" evidence="4">
    <location>
        <position position="1"/>
    </location>
</feature>
<keyword evidence="2" id="KW-0732">Signal</keyword>